<dbReference type="Proteomes" id="UP001050691">
    <property type="component" value="Unassembled WGS sequence"/>
</dbReference>
<feature type="region of interest" description="Disordered" evidence="1">
    <location>
        <begin position="84"/>
        <end position="152"/>
    </location>
</feature>
<protein>
    <recommendedName>
        <fullName evidence="2">Nuclear pore complex protein NUP96 C-terminal domain-containing protein</fullName>
    </recommendedName>
</protein>
<dbReference type="AlphaFoldDB" id="A0AAV5AME5"/>
<dbReference type="Gene3D" id="1.25.40.690">
    <property type="match status" value="1"/>
</dbReference>
<gene>
    <name evidence="3" type="ORF">Clacol_009162</name>
</gene>
<evidence type="ECO:0000313" key="4">
    <source>
        <dbReference type="Proteomes" id="UP001050691"/>
    </source>
</evidence>
<evidence type="ECO:0000256" key="1">
    <source>
        <dbReference type="SAM" id="MobiDB-lite"/>
    </source>
</evidence>
<feature type="region of interest" description="Disordered" evidence="1">
    <location>
        <begin position="174"/>
        <end position="219"/>
    </location>
</feature>
<accession>A0AAV5AME5</accession>
<proteinExistence type="predicted"/>
<feature type="region of interest" description="Disordered" evidence="1">
    <location>
        <begin position="1"/>
        <end position="30"/>
    </location>
</feature>
<keyword evidence="4" id="KW-1185">Reference proteome</keyword>
<sequence>MARFGLTDDSDEEVVSLHTSSKRPEKGYNEEALFNREETQSTNSRVIDIGKPTATAIPLQSRVKHREPRGDAVTESEKHIAFAKEDHSTKYQRDGQTKKDTIPRGESKQPVRAVSGETTDDEQDYYHEDDYDEEEEAFQRRKTSAPLPSWPEQLGLEPHRLHVMQASLFRAPEEKERDKLVKVGTPSSKLLRKHSRSSEGDGLRPNRSERASFDKSLDPEPYRPARKVVRLQDVASFSVQAKGAYVDAGLSSGRSFRVSWGPGGLLARTSVSLGFVIFVFSLYRDLQSHKRSTVYVQNIKMVTDDEEIEQTRASKLLETQINHSVIELDDEENPIAFPARTLTFSTFSSLFPNHDNSHEAEVWRQGVALFDPINPITILASPWMKQRLVAFQRRTALADWLTAAVAPSIVAALHNDSTMTSAERAFTRLSGHQIEEATDAAMAEGNVHLAMLISQAEGDAEYRTDVENQLTSWAHEGADKLIHDGYRKCMALLAGVSTTWRPPSDLGGAARGSEINVVNGLDWKRAFGLMLWYGPGSESIEGFESALEQFERNLGRDGTPFPVLSYQKVNTPKIAPPSVVSTTESQAVVLDEADGSFELLRLAAAQIPLERAIYPRGFTESHLDYRMTWHTYILLSRAMRIKDFSDRQRVGDTIEEEPEVEGHSEIADNVTCAYATQLEALGQLQKAAFVLLHLEGSNGRKKALQDLLCRQAHTLEDWQIIGLQSLSIPNTWIEYALGCLAQYEGRTFDAYEHFLKADEQRMAHDIAVYDLAPEAVIKGDLALLRALFRPFDPQAVDDWTFRGKIFLDYADVMEKLPHLLAVSQENVVHDASEATEISRLKNLVPQLIRIIPDALRDRTDPRHRAALSEMSGKLLLSFDSIREDKNEQPDIESDFVDEANRLRHIHNTAYNRFLRAVSTVAIA</sequence>
<dbReference type="InterPro" id="IPR021967">
    <property type="entry name" value="Nup98_C"/>
</dbReference>
<comment type="caution">
    <text evidence="3">The sequence shown here is derived from an EMBL/GenBank/DDBJ whole genome shotgun (WGS) entry which is preliminary data.</text>
</comment>
<evidence type="ECO:0000313" key="3">
    <source>
        <dbReference type="EMBL" id="GJJ14892.1"/>
    </source>
</evidence>
<feature type="compositionally biased region" description="Acidic residues" evidence="1">
    <location>
        <begin position="118"/>
        <end position="136"/>
    </location>
</feature>
<name>A0AAV5AME5_9AGAM</name>
<reference evidence="3" key="1">
    <citation type="submission" date="2021-10" db="EMBL/GenBank/DDBJ databases">
        <title>De novo Genome Assembly of Clathrus columnatus (Basidiomycota, Fungi) Using Illumina and Nanopore Sequence Data.</title>
        <authorList>
            <person name="Ogiso-Tanaka E."/>
            <person name="Itagaki H."/>
            <person name="Hosoya T."/>
            <person name="Hosaka K."/>
        </authorList>
    </citation>
    <scope>NUCLEOTIDE SEQUENCE</scope>
    <source>
        <strain evidence="3">MO-923</strain>
    </source>
</reference>
<dbReference type="EMBL" id="BPWL01000010">
    <property type="protein sequence ID" value="GJJ14892.1"/>
    <property type="molecule type" value="Genomic_DNA"/>
</dbReference>
<organism evidence="3 4">
    <name type="scientific">Clathrus columnatus</name>
    <dbReference type="NCBI Taxonomy" id="1419009"/>
    <lineage>
        <taxon>Eukaryota</taxon>
        <taxon>Fungi</taxon>
        <taxon>Dikarya</taxon>
        <taxon>Basidiomycota</taxon>
        <taxon>Agaricomycotina</taxon>
        <taxon>Agaricomycetes</taxon>
        <taxon>Phallomycetidae</taxon>
        <taxon>Phallales</taxon>
        <taxon>Clathraceae</taxon>
        <taxon>Clathrus</taxon>
    </lineage>
</organism>
<feature type="domain" description="Nuclear pore complex protein NUP96 C-terminal" evidence="2">
    <location>
        <begin position="423"/>
        <end position="737"/>
    </location>
</feature>
<feature type="compositionally biased region" description="Basic and acidic residues" evidence="1">
    <location>
        <begin position="84"/>
        <end position="109"/>
    </location>
</feature>
<dbReference type="Pfam" id="PF12110">
    <property type="entry name" value="Nup96"/>
    <property type="match status" value="1"/>
</dbReference>
<evidence type="ECO:0000259" key="2">
    <source>
        <dbReference type="Pfam" id="PF12110"/>
    </source>
</evidence>
<feature type="compositionally biased region" description="Basic and acidic residues" evidence="1">
    <location>
        <begin position="196"/>
        <end position="219"/>
    </location>
</feature>